<evidence type="ECO:0000313" key="1">
    <source>
        <dbReference type="EMBL" id="KAF1379021.1"/>
    </source>
</evidence>
<name>A0A6A5DWG6_PERFL</name>
<accession>A0A6A5DWG6</accession>
<protein>
    <submittedName>
        <fullName evidence="1">Uncharacterized protein</fullName>
    </submittedName>
</protein>
<dbReference type="Proteomes" id="UP000465112">
    <property type="component" value="Chromosome 16"/>
</dbReference>
<organism evidence="1 2">
    <name type="scientific">Perca fluviatilis</name>
    <name type="common">European perch</name>
    <dbReference type="NCBI Taxonomy" id="8168"/>
    <lineage>
        <taxon>Eukaryota</taxon>
        <taxon>Metazoa</taxon>
        <taxon>Chordata</taxon>
        <taxon>Craniata</taxon>
        <taxon>Vertebrata</taxon>
        <taxon>Euteleostomi</taxon>
        <taxon>Actinopterygii</taxon>
        <taxon>Neopterygii</taxon>
        <taxon>Teleostei</taxon>
        <taxon>Neoteleostei</taxon>
        <taxon>Acanthomorphata</taxon>
        <taxon>Eupercaria</taxon>
        <taxon>Perciformes</taxon>
        <taxon>Percoidei</taxon>
        <taxon>Percidae</taxon>
        <taxon>Percinae</taxon>
        <taxon>Perca</taxon>
    </lineage>
</organism>
<comment type="caution">
    <text evidence="1">The sequence shown here is derived from an EMBL/GenBank/DDBJ whole genome shotgun (WGS) entry which is preliminary data.</text>
</comment>
<proteinExistence type="predicted"/>
<dbReference type="AlphaFoldDB" id="A0A6A5DWG6"/>
<evidence type="ECO:0000313" key="2">
    <source>
        <dbReference type="Proteomes" id="UP000465112"/>
    </source>
</evidence>
<sequence length="185" mass="21338">MSYLSRWRKIHSEAAAIALECSSSEDGCRGNLNPNKCNVEDEDDSGHSEVEFDQEDLQGNCRHLNRDEEFQRKVMEMLVEMRKDIRSLKKRDAEKYEATQIQQASAVEALNLLDRSLDSLEEKQKLMNALSRVGGVHLKDNVKRAMEKECPEDDCRNGGKHCSGCRLLFEICPRQGGWRWKKKCF</sequence>
<reference evidence="1 2" key="1">
    <citation type="submission" date="2019-06" db="EMBL/GenBank/DDBJ databases">
        <title>A chromosome-scale genome assembly of the European perch, Perca fluviatilis.</title>
        <authorList>
            <person name="Roques C."/>
            <person name="Zahm M."/>
            <person name="Cabau C."/>
            <person name="Klopp C."/>
            <person name="Bouchez O."/>
            <person name="Donnadieu C."/>
            <person name="Kuhl H."/>
            <person name="Gislard M."/>
            <person name="Guendouz S."/>
            <person name="Journot L."/>
            <person name="Haffray P."/>
            <person name="Bestin A."/>
            <person name="Morvezen R."/>
            <person name="Feron R."/>
            <person name="Wen M."/>
            <person name="Jouanno E."/>
            <person name="Herpin A."/>
            <person name="Schartl M."/>
            <person name="Postlethwait J."/>
            <person name="Schaerlinger B."/>
            <person name="Chardard D."/>
            <person name="Lecocq T."/>
            <person name="Poncet C."/>
            <person name="Jaffrelo L."/>
            <person name="Lampietro C."/>
            <person name="Guiguen Y."/>
        </authorList>
    </citation>
    <scope>NUCLEOTIDE SEQUENCE [LARGE SCALE GENOMIC DNA]</scope>
    <source>
        <tissue evidence="1">Blood</tissue>
    </source>
</reference>
<gene>
    <name evidence="1" type="ORF">PFLUV_G00196760</name>
</gene>
<dbReference type="EMBL" id="VHII01000016">
    <property type="protein sequence ID" value="KAF1379021.1"/>
    <property type="molecule type" value="Genomic_DNA"/>
</dbReference>
<keyword evidence="2" id="KW-1185">Reference proteome</keyword>